<dbReference type="Proteomes" id="UP000095281">
    <property type="component" value="Unplaced"/>
</dbReference>
<accession>A0A1I8B591</accession>
<evidence type="ECO:0000313" key="4">
    <source>
        <dbReference type="WBParaSite" id="MhA1_Contig1352.frz3.gene7"/>
    </source>
</evidence>
<sequence length="149" mass="16723">MQLSGNTTGAYKRKVGRRSRNQNRSEVGQPFLILPNLNKKLKFSKRSLTTVLVMAIKIGIFIGAFAVLFSLVRGDPQLQAPPQPDQEMVDSVRAIQTLLQKPPLPFPPPPPPPFPQECFKCGLKCEYPNDPSMTTTVNIFFKLIRKTKN</sequence>
<organism evidence="3 4">
    <name type="scientific">Meloidogyne hapla</name>
    <name type="common">Root-knot nematode worm</name>
    <dbReference type="NCBI Taxonomy" id="6305"/>
    <lineage>
        <taxon>Eukaryota</taxon>
        <taxon>Metazoa</taxon>
        <taxon>Ecdysozoa</taxon>
        <taxon>Nematoda</taxon>
        <taxon>Chromadorea</taxon>
        <taxon>Rhabditida</taxon>
        <taxon>Tylenchina</taxon>
        <taxon>Tylenchomorpha</taxon>
        <taxon>Tylenchoidea</taxon>
        <taxon>Meloidogynidae</taxon>
        <taxon>Meloidogyninae</taxon>
        <taxon>Meloidogyne</taxon>
    </lineage>
</organism>
<dbReference type="WBParaSite" id="MhA1_Contig1352.frz3.gene7">
    <property type="protein sequence ID" value="MhA1_Contig1352.frz3.gene7"/>
    <property type="gene ID" value="MhA1_Contig1352.frz3.gene7"/>
</dbReference>
<feature type="region of interest" description="Disordered" evidence="1">
    <location>
        <begin position="1"/>
        <end position="24"/>
    </location>
</feature>
<keyword evidence="2" id="KW-0472">Membrane</keyword>
<keyword evidence="2" id="KW-1133">Transmembrane helix</keyword>
<feature type="transmembrane region" description="Helical" evidence="2">
    <location>
        <begin position="48"/>
        <end position="72"/>
    </location>
</feature>
<reference evidence="4" key="1">
    <citation type="submission" date="2016-11" db="UniProtKB">
        <authorList>
            <consortium name="WormBaseParasite"/>
        </authorList>
    </citation>
    <scope>IDENTIFICATION</scope>
</reference>
<dbReference type="AlphaFoldDB" id="A0A1I8B591"/>
<keyword evidence="3" id="KW-1185">Reference proteome</keyword>
<protein>
    <submittedName>
        <fullName evidence="4">Uncharacterized protein</fullName>
    </submittedName>
</protein>
<evidence type="ECO:0000256" key="2">
    <source>
        <dbReference type="SAM" id="Phobius"/>
    </source>
</evidence>
<proteinExistence type="predicted"/>
<evidence type="ECO:0000313" key="3">
    <source>
        <dbReference type="Proteomes" id="UP000095281"/>
    </source>
</evidence>
<keyword evidence="2" id="KW-0812">Transmembrane</keyword>
<feature type="compositionally biased region" description="Basic residues" evidence="1">
    <location>
        <begin position="11"/>
        <end position="21"/>
    </location>
</feature>
<name>A0A1I8B591_MELHA</name>
<evidence type="ECO:0000256" key="1">
    <source>
        <dbReference type="SAM" id="MobiDB-lite"/>
    </source>
</evidence>